<feature type="transmembrane region" description="Helical" evidence="6">
    <location>
        <begin position="130"/>
        <end position="146"/>
    </location>
</feature>
<comment type="similarity">
    <text evidence="2">Belongs to the EamA transporter family.</text>
</comment>
<evidence type="ECO:0000313" key="8">
    <source>
        <dbReference type="EMBL" id="ABY34014.1"/>
    </source>
</evidence>
<dbReference type="EMBL" id="CP000909">
    <property type="protein sequence ID" value="ABY34014.1"/>
    <property type="molecule type" value="Genomic_DNA"/>
</dbReference>
<dbReference type="KEGG" id="cau:Caur_0776"/>
<evidence type="ECO:0000256" key="3">
    <source>
        <dbReference type="ARBA" id="ARBA00022692"/>
    </source>
</evidence>
<accession>A9WG93</accession>
<evidence type="ECO:0000256" key="1">
    <source>
        <dbReference type="ARBA" id="ARBA00004141"/>
    </source>
</evidence>
<keyword evidence="4 6" id="KW-1133">Transmembrane helix</keyword>
<dbReference type="InterPro" id="IPR000620">
    <property type="entry name" value="EamA_dom"/>
</dbReference>
<dbReference type="AlphaFoldDB" id="A9WG93"/>
<sequence length="293" mass="31968">MNITSIQHVHPAWRAALWMAGALLSFSAMAVGGRELAAELSTFQILFFRSLIGLPLVGLVVMRYGGPQQLRTRRLPLHLLRNLAHFGGQYGWFYGLAFISLAEVFAIEFTVPLWTALLAVVVLGERLTPIRLLAVILGIAGTFIILRPGSGMIHPAALAVLLAAFGYATAHTLTRKLVSTETPLAILFYMTLIQLPLGLIPALTDWTLPSPARWPWVIVVGVSALTAHYCMARALRLADATVVVPLDFLRLPLIALIGALFYGETVTWSLALGSILILSGIATNLWGEQRRQE</sequence>
<evidence type="ECO:0000256" key="4">
    <source>
        <dbReference type="ARBA" id="ARBA00022989"/>
    </source>
</evidence>
<feature type="domain" description="EamA" evidence="7">
    <location>
        <begin position="156"/>
        <end position="283"/>
    </location>
</feature>
<comment type="subcellular location">
    <subcellularLocation>
        <location evidence="1">Membrane</location>
        <topology evidence="1">Multi-pass membrane protein</topology>
    </subcellularLocation>
</comment>
<dbReference type="InterPro" id="IPR037185">
    <property type="entry name" value="EmrE-like"/>
</dbReference>
<feature type="transmembrane region" description="Helical" evidence="6">
    <location>
        <begin position="214"/>
        <end position="231"/>
    </location>
</feature>
<dbReference type="STRING" id="324602.Caur_0776"/>
<dbReference type="eggNOG" id="COG0697">
    <property type="taxonomic scope" value="Bacteria"/>
</dbReference>
<feature type="domain" description="EamA" evidence="7">
    <location>
        <begin position="14"/>
        <end position="146"/>
    </location>
</feature>
<evidence type="ECO:0000313" key="9">
    <source>
        <dbReference type="Proteomes" id="UP000002008"/>
    </source>
</evidence>
<organism evidence="8 9">
    <name type="scientific">Chloroflexus aurantiacus (strain ATCC 29366 / DSM 635 / J-10-fl)</name>
    <dbReference type="NCBI Taxonomy" id="324602"/>
    <lineage>
        <taxon>Bacteria</taxon>
        <taxon>Bacillati</taxon>
        <taxon>Chloroflexota</taxon>
        <taxon>Chloroflexia</taxon>
        <taxon>Chloroflexales</taxon>
        <taxon>Chloroflexineae</taxon>
        <taxon>Chloroflexaceae</taxon>
        <taxon>Chloroflexus</taxon>
    </lineage>
</organism>
<keyword evidence="3 6" id="KW-0812">Transmembrane</keyword>
<dbReference type="InParanoid" id="A9WG93"/>
<name>A9WG93_CHLAA</name>
<feature type="transmembrane region" description="Helical" evidence="6">
    <location>
        <begin position="43"/>
        <end position="62"/>
    </location>
</feature>
<dbReference type="Pfam" id="PF00892">
    <property type="entry name" value="EamA"/>
    <property type="match status" value="2"/>
</dbReference>
<keyword evidence="5 6" id="KW-0472">Membrane</keyword>
<evidence type="ECO:0000256" key="6">
    <source>
        <dbReference type="SAM" id="Phobius"/>
    </source>
</evidence>
<feature type="transmembrane region" description="Helical" evidence="6">
    <location>
        <begin position="182"/>
        <end position="202"/>
    </location>
</feature>
<dbReference type="EnsemblBacteria" id="ABY34014">
    <property type="protein sequence ID" value="ABY34014"/>
    <property type="gene ID" value="Caur_0776"/>
</dbReference>
<gene>
    <name evidence="8" type="ordered locus">Caur_0776</name>
</gene>
<dbReference type="RefSeq" id="WP_012256670.1">
    <property type="nucleotide sequence ID" value="NC_010175.1"/>
</dbReference>
<evidence type="ECO:0000256" key="5">
    <source>
        <dbReference type="ARBA" id="ARBA00023136"/>
    </source>
</evidence>
<feature type="transmembrane region" description="Helical" evidence="6">
    <location>
        <begin position="12"/>
        <end position="31"/>
    </location>
</feature>
<dbReference type="Gene3D" id="1.10.3730.20">
    <property type="match status" value="1"/>
</dbReference>
<feature type="transmembrane region" description="Helical" evidence="6">
    <location>
        <begin position="268"/>
        <end position="287"/>
    </location>
</feature>
<dbReference type="HOGENOM" id="CLU_032828_0_0_0"/>
<evidence type="ECO:0000259" key="7">
    <source>
        <dbReference type="Pfam" id="PF00892"/>
    </source>
</evidence>
<dbReference type="Proteomes" id="UP000002008">
    <property type="component" value="Chromosome"/>
</dbReference>
<dbReference type="FunFam" id="1.10.3730.20:FF:000052">
    <property type="entry name" value="DMT family transporter"/>
    <property type="match status" value="1"/>
</dbReference>
<feature type="transmembrane region" description="Helical" evidence="6">
    <location>
        <begin position="243"/>
        <end position="262"/>
    </location>
</feature>
<protein>
    <recommendedName>
        <fullName evidence="7">EamA domain-containing protein</fullName>
    </recommendedName>
</protein>
<dbReference type="PATRIC" id="fig|324602.8.peg.884"/>
<feature type="transmembrane region" description="Helical" evidence="6">
    <location>
        <begin position="152"/>
        <end position="170"/>
    </location>
</feature>
<evidence type="ECO:0000256" key="2">
    <source>
        <dbReference type="ARBA" id="ARBA00007362"/>
    </source>
</evidence>
<dbReference type="PANTHER" id="PTHR22911">
    <property type="entry name" value="ACYL-MALONYL CONDENSING ENZYME-RELATED"/>
    <property type="match status" value="1"/>
</dbReference>
<reference evidence="9" key="1">
    <citation type="journal article" date="2011" name="BMC Genomics">
        <title>Complete genome sequence of the filamentous anoxygenic phototrophic bacterium Chloroflexus aurantiacus.</title>
        <authorList>
            <person name="Tang K.H."/>
            <person name="Barry K."/>
            <person name="Chertkov O."/>
            <person name="Dalin E."/>
            <person name="Han C.S."/>
            <person name="Hauser L.J."/>
            <person name="Honchak B.M."/>
            <person name="Karbach L.E."/>
            <person name="Land M.L."/>
            <person name="Lapidus A."/>
            <person name="Larimer F.W."/>
            <person name="Mikhailova N."/>
            <person name="Pitluck S."/>
            <person name="Pierson B.K."/>
            <person name="Blankenship R.E."/>
        </authorList>
    </citation>
    <scope>NUCLEOTIDE SEQUENCE [LARGE SCALE GENOMIC DNA]</scope>
    <source>
        <strain evidence="9">ATCC 29366 / DSM 635 / J-10-fl</strain>
    </source>
</reference>
<dbReference type="PANTHER" id="PTHR22911:SF6">
    <property type="entry name" value="SOLUTE CARRIER FAMILY 35 MEMBER G1"/>
    <property type="match status" value="1"/>
</dbReference>
<proteinExistence type="inferred from homology"/>
<dbReference type="GO" id="GO:0016020">
    <property type="term" value="C:membrane"/>
    <property type="evidence" value="ECO:0000318"/>
    <property type="project" value="GO_Central"/>
</dbReference>
<keyword evidence="9" id="KW-1185">Reference proteome</keyword>
<dbReference type="SUPFAM" id="SSF103481">
    <property type="entry name" value="Multidrug resistance efflux transporter EmrE"/>
    <property type="match status" value="2"/>
</dbReference>